<keyword evidence="4 14" id="KW-0963">Cytoplasm</keyword>
<dbReference type="HAMAP" id="MF_00046">
    <property type="entry name" value="MurC"/>
    <property type="match status" value="1"/>
</dbReference>
<evidence type="ECO:0000256" key="14">
    <source>
        <dbReference type="HAMAP-Rule" id="MF_00046"/>
    </source>
</evidence>
<dbReference type="InterPro" id="IPR036565">
    <property type="entry name" value="Mur-like_cat_sf"/>
</dbReference>
<dbReference type="SUPFAM" id="SSF53623">
    <property type="entry name" value="MurD-like peptide ligases, catalytic domain"/>
    <property type="match status" value="1"/>
</dbReference>
<dbReference type="InterPro" id="IPR036615">
    <property type="entry name" value="Mur_ligase_C_dom_sf"/>
</dbReference>
<dbReference type="EC" id="6.3.2.8" evidence="3 14"/>
<comment type="caution">
    <text evidence="18">The sequence shown here is derived from an EMBL/GenBank/DDBJ whole genome shotgun (WGS) entry which is preliminary data.</text>
</comment>
<dbReference type="PANTHER" id="PTHR43445">
    <property type="entry name" value="UDP-N-ACETYLMURAMATE--L-ALANINE LIGASE-RELATED"/>
    <property type="match status" value="1"/>
</dbReference>
<dbReference type="InterPro" id="IPR004101">
    <property type="entry name" value="Mur_ligase_C"/>
</dbReference>
<evidence type="ECO:0000256" key="11">
    <source>
        <dbReference type="ARBA" id="ARBA00023306"/>
    </source>
</evidence>
<comment type="subcellular location">
    <subcellularLocation>
        <location evidence="1 14">Cytoplasm</location>
    </subcellularLocation>
</comment>
<keyword evidence="19" id="KW-1185">Reference proteome</keyword>
<organism evidence="18 19">
    <name type="scientific">Brevibacterium rongguiense</name>
    <dbReference type="NCBI Taxonomy" id="2695267"/>
    <lineage>
        <taxon>Bacteria</taxon>
        <taxon>Bacillati</taxon>
        <taxon>Actinomycetota</taxon>
        <taxon>Actinomycetes</taxon>
        <taxon>Micrococcales</taxon>
        <taxon>Brevibacteriaceae</taxon>
        <taxon>Brevibacterium</taxon>
    </lineage>
</organism>
<comment type="function">
    <text evidence="14">Cell wall formation.</text>
</comment>
<comment type="catalytic activity">
    <reaction evidence="13 14">
        <text>UDP-N-acetyl-alpha-D-muramate + L-alanine + ATP = UDP-N-acetyl-alpha-D-muramoyl-L-alanine + ADP + phosphate + H(+)</text>
        <dbReference type="Rhea" id="RHEA:23372"/>
        <dbReference type="ChEBI" id="CHEBI:15378"/>
        <dbReference type="ChEBI" id="CHEBI:30616"/>
        <dbReference type="ChEBI" id="CHEBI:43474"/>
        <dbReference type="ChEBI" id="CHEBI:57972"/>
        <dbReference type="ChEBI" id="CHEBI:70757"/>
        <dbReference type="ChEBI" id="CHEBI:83898"/>
        <dbReference type="ChEBI" id="CHEBI:456216"/>
        <dbReference type="EC" id="6.3.2.8"/>
    </reaction>
</comment>
<evidence type="ECO:0000256" key="8">
    <source>
        <dbReference type="ARBA" id="ARBA00022840"/>
    </source>
</evidence>
<evidence type="ECO:0000256" key="2">
    <source>
        <dbReference type="ARBA" id="ARBA00004752"/>
    </source>
</evidence>
<evidence type="ECO:0000256" key="3">
    <source>
        <dbReference type="ARBA" id="ARBA00012211"/>
    </source>
</evidence>
<evidence type="ECO:0000256" key="7">
    <source>
        <dbReference type="ARBA" id="ARBA00022741"/>
    </source>
</evidence>
<evidence type="ECO:0000256" key="5">
    <source>
        <dbReference type="ARBA" id="ARBA00022598"/>
    </source>
</evidence>
<dbReference type="GO" id="GO:0051301">
    <property type="term" value="P:cell division"/>
    <property type="evidence" value="ECO:0007669"/>
    <property type="project" value="UniProtKB-KW"/>
</dbReference>
<keyword evidence="6 14" id="KW-0132">Cell division</keyword>
<dbReference type="Pfam" id="PF02875">
    <property type="entry name" value="Mur_ligase_C"/>
    <property type="match status" value="1"/>
</dbReference>
<comment type="pathway">
    <text evidence="2 14">Cell wall biogenesis; peptidoglycan biosynthesis.</text>
</comment>
<dbReference type="GO" id="GO:0005737">
    <property type="term" value="C:cytoplasm"/>
    <property type="evidence" value="ECO:0007669"/>
    <property type="project" value="UniProtKB-SubCell"/>
</dbReference>
<evidence type="ECO:0000259" key="15">
    <source>
        <dbReference type="Pfam" id="PF01225"/>
    </source>
</evidence>
<dbReference type="GO" id="GO:0008763">
    <property type="term" value="F:UDP-N-acetylmuramate-L-alanine ligase activity"/>
    <property type="evidence" value="ECO:0007669"/>
    <property type="project" value="UniProtKB-UniRule"/>
</dbReference>
<keyword evidence="5 14" id="KW-0436">Ligase</keyword>
<evidence type="ECO:0000313" key="19">
    <source>
        <dbReference type="Proteomes" id="UP000469215"/>
    </source>
</evidence>
<dbReference type="SUPFAM" id="SSF51984">
    <property type="entry name" value="MurCD N-terminal domain"/>
    <property type="match status" value="1"/>
</dbReference>
<dbReference type="RefSeq" id="WP_160953765.1">
    <property type="nucleotide sequence ID" value="NZ_WWEQ01000047.1"/>
</dbReference>
<feature type="binding site" evidence="14">
    <location>
        <begin position="95"/>
        <end position="101"/>
    </location>
    <ligand>
        <name>ATP</name>
        <dbReference type="ChEBI" id="CHEBI:30616"/>
    </ligand>
</feature>
<keyword evidence="7 14" id="KW-0547">Nucleotide-binding</keyword>
<dbReference type="Pfam" id="PF01225">
    <property type="entry name" value="Mur_ligase"/>
    <property type="match status" value="1"/>
</dbReference>
<name>A0A6N9H8K8_9MICO</name>
<evidence type="ECO:0000256" key="12">
    <source>
        <dbReference type="ARBA" id="ARBA00023316"/>
    </source>
</evidence>
<evidence type="ECO:0000259" key="16">
    <source>
        <dbReference type="Pfam" id="PF02875"/>
    </source>
</evidence>
<proteinExistence type="inferred from homology"/>
<evidence type="ECO:0000259" key="17">
    <source>
        <dbReference type="Pfam" id="PF08245"/>
    </source>
</evidence>
<feature type="domain" description="Mur ligase C-terminal" evidence="16">
    <location>
        <begin position="298"/>
        <end position="429"/>
    </location>
</feature>
<feature type="domain" description="Mur ligase central" evidence="17">
    <location>
        <begin position="93"/>
        <end position="276"/>
    </location>
</feature>
<evidence type="ECO:0000256" key="6">
    <source>
        <dbReference type="ARBA" id="ARBA00022618"/>
    </source>
</evidence>
<keyword evidence="9 14" id="KW-0133">Cell shape</keyword>
<dbReference type="UniPathway" id="UPA00219"/>
<feature type="domain" description="Mur ligase N-terminal catalytic" evidence="15">
    <location>
        <begin position="1"/>
        <end position="86"/>
    </location>
</feature>
<reference evidence="18 19" key="1">
    <citation type="submission" date="2020-01" db="EMBL/GenBank/DDBJ databases">
        <authorList>
            <person name="Deng T."/>
        </authorList>
    </citation>
    <scope>NUCLEOTIDE SEQUENCE [LARGE SCALE GENOMIC DNA]</scope>
    <source>
        <strain evidence="18 19">5221</strain>
    </source>
</reference>
<dbReference type="InterPro" id="IPR000713">
    <property type="entry name" value="Mur_ligase_N"/>
</dbReference>
<dbReference type="Gene3D" id="3.40.1190.10">
    <property type="entry name" value="Mur-like, catalytic domain"/>
    <property type="match status" value="1"/>
</dbReference>
<dbReference type="EMBL" id="WWEQ01000047">
    <property type="protein sequence ID" value="MYM20339.1"/>
    <property type="molecule type" value="Genomic_DNA"/>
</dbReference>
<gene>
    <name evidence="14" type="primary">murC</name>
    <name evidence="18" type="ORF">GSY69_10270</name>
</gene>
<keyword evidence="10 14" id="KW-0573">Peptidoglycan synthesis</keyword>
<dbReference type="InterPro" id="IPR050061">
    <property type="entry name" value="MurCDEF_pg_biosynth"/>
</dbReference>
<evidence type="ECO:0000313" key="18">
    <source>
        <dbReference type="EMBL" id="MYM20339.1"/>
    </source>
</evidence>
<dbReference type="GO" id="GO:0008360">
    <property type="term" value="P:regulation of cell shape"/>
    <property type="evidence" value="ECO:0007669"/>
    <property type="project" value="UniProtKB-KW"/>
</dbReference>
<evidence type="ECO:0000256" key="9">
    <source>
        <dbReference type="ARBA" id="ARBA00022960"/>
    </source>
</evidence>
<protein>
    <recommendedName>
        <fullName evidence="3 14">UDP-N-acetylmuramate--L-alanine ligase</fullName>
        <ecNumber evidence="3 14">6.3.2.8</ecNumber>
    </recommendedName>
    <alternativeName>
        <fullName evidence="14">UDP-N-acetylmuramoyl-L-alanine synthetase</fullName>
    </alternativeName>
</protein>
<dbReference type="Gene3D" id="3.40.50.720">
    <property type="entry name" value="NAD(P)-binding Rossmann-like Domain"/>
    <property type="match status" value="1"/>
</dbReference>
<evidence type="ECO:0000256" key="1">
    <source>
        <dbReference type="ARBA" id="ARBA00004496"/>
    </source>
</evidence>
<dbReference type="GO" id="GO:0071555">
    <property type="term" value="P:cell wall organization"/>
    <property type="evidence" value="ECO:0007669"/>
    <property type="project" value="UniProtKB-KW"/>
</dbReference>
<dbReference type="Pfam" id="PF08245">
    <property type="entry name" value="Mur_ligase_M"/>
    <property type="match status" value="1"/>
</dbReference>
<accession>A0A6N9H8K8</accession>
<dbReference type="AlphaFoldDB" id="A0A6N9H8K8"/>
<sequence length="444" mass="45284">MSGIARVMLMRGMDVSGSDAKDSSVVTALRALGAQVRIGHDAQAVAGADTVVVSSAIRETNPELAAARAAGLRILHRSQALAALMVGRRTVAIAGTHGKTTTTSMTTVALQAAGADPSFVIGGVLTATGTNAHDGTGDVFVAEADESDGSFLLYEPAIGVITNAEADHLDHYGSWGAVRSAFVEFCAHVGEQGGTVIACCDDPGAAGIADAAAAAGVRVLRYGLSEGADVRIVGLAHASAGSSFSVEAGGRTLGPIALQQPGDYNVRNAAAALAVCLELDADPARAISGLESFGGTRRRFDLRGIAGGVRVFDDYAHHPTELSAVLTAARAIVEDGKQVHVVFQPHLFSRTKNFRAEFGAALGIADDVVVLDVYPAREDPLPGVTGQIVADEVPLPADRVAFVPAFAEAVPYLAPRLAPGDIVITAGAGDVTILGPELLAALAS</sequence>
<evidence type="ECO:0000256" key="10">
    <source>
        <dbReference type="ARBA" id="ARBA00022984"/>
    </source>
</evidence>
<evidence type="ECO:0000256" key="13">
    <source>
        <dbReference type="ARBA" id="ARBA00047833"/>
    </source>
</evidence>
<dbReference type="Gene3D" id="3.90.190.20">
    <property type="entry name" value="Mur ligase, C-terminal domain"/>
    <property type="match status" value="1"/>
</dbReference>
<evidence type="ECO:0000256" key="4">
    <source>
        <dbReference type="ARBA" id="ARBA00022490"/>
    </source>
</evidence>
<dbReference type="GO" id="GO:0009252">
    <property type="term" value="P:peptidoglycan biosynthetic process"/>
    <property type="evidence" value="ECO:0007669"/>
    <property type="project" value="UniProtKB-UniRule"/>
</dbReference>
<dbReference type="SUPFAM" id="SSF53244">
    <property type="entry name" value="MurD-like peptide ligases, peptide-binding domain"/>
    <property type="match status" value="1"/>
</dbReference>
<dbReference type="InterPro" id="IPR013221">
    <property type="entry name" value="Mur_ligase_cen"/>
</dbReference>
<keyword evidence="12 14" id="KW-0961">Cell wall biogenesis/degradation</keyword>
<keyword evidence="8 14" id="KW-0067">ATP-binding</keyword>
<dbReference type="GO" id="GO:0005524">
    <property type="term" value="F:ATP binding"/>
    <property type="evidence" value="ECO:0007669"/>
    <property type="project" value="UniProtKB-UniRule"/>
</dbReference>
<dbReference type="InterPro" id="IPR005758">
    <property type="entry name" value="UDP-N-AcMur_Ala_ligase_MurC"/>
</dbReference>
<dbReference type="PANTHER" id="PTHR43445:SF3">
    <property type="entry name" value="UDP-N-ACETYLMURAMATE--L-ALANINE LIGASE"/>
    <property type="match status" value="1"/>
</dbReference>
<dbReference type="Proteomes" id="UP000469215">
    <property type="component" value="Unassembled WGS sequence"/>
</dbReference>
<keyword evidence="11 14" id="KW-0131">Cell cycle</keyword>
<comment type="similarity">
    <text evidence="14">Belongs to the MurCDEF family.</text>
</comment>
<dbReference type="NCBIfam" id="TIGR01082">
    <property type="entry name" value="murC"/>
    <property type="match status" value="1"/>
</dbReference>